<dbReference type="Pfam" id="PF04397">
    <property type="entry name" value="LytTR"/>
    <property type="match status" value="1"/>
</dbReference>
<dbReference type="EMBL" id="FZNY01000003">
    <property type="protein sequence ID" value="SNR83151.1"/>
    <property type="molecule type" value="Genomic_DNA"/>
</dbReference>
<keyword evidence="1" id="KW-0812">Transmembrane</keyword>
<gene>
    <name evidence="3" type="ORF">SAMN06265376_103263</name>
</gene>
<reference evidence="3 4" key="1">
    <citation type="submission" date="2017-06" db="EMBL/GenBank/DDBJ databases">
        <authorList>
            <person name="Kim H.J."/>
            <person name="Triplett B.A."/>
        </authorList>
    </citation>
    <scope>NUCLEOTIDE SEQUENCE [LARGE SCALE GENOMIC DNA]</scope>
    <source>
        <strain evidence="3 4">DSM 25597</strain>
    </source>
</reference>
<evidence type="ECO:0000313" key="4">
    <source>
        <dbReference type="Proteomes" id="UP000198379"/>
    </source>
</evidence>
<organism evidence="3 4">
    <name type="scientific">Dokdonia pacifica</name>
    <dbReference type="NCBI Taxonomy" id="1627892"/>
    <lineage>
        <taxon>Bacteria</taxon>
        <taxon>Pseudomonadati</taxon>
        <taxon>Bacteroidota</taxon>
        <taxon>Flavobacteriia</taxon>
        <taxon>Flavobacteriales</taxon>
        <taxon>Flavobacteriaceae</taxon>
        <taxon>Dokdonia</taxon>
    </lineage>
</organism>
<feature type="domain" description="HTH LytTR-type" evidence="2">
    <location>
        <begin position="151"/>
        <end position="255"/>
    </location>
</feature>
<sequence length="259" mass="30076">MSTMTIHKDTNIIKKGLLASTIIILLVIVKDLSHSYLRSYSFYLSESLLFSIFWVLFAPTLLLIRKMKHVVTAYYFPPIMTLLHITLFSALVFSISNMFYEYPFEFFKTFLNTITRYGIVCLLIYSTHLFFLSQKETPLKTTTKETVAEKMIVTYRNTSVIIAYSDIVSISSEKPYIAIVTKEKTYLHTSTLKRFLEEKTSTNFIQIHKSTIVNTNAIVSYTSRKNGDYDVLLSNQKMVRASRNYSQKFKPYFDHLTLG</sequence>
<feature type="transmembrane region" description="Helical" evidence="1">
    <location>
        <begin position="41"/>
        <end position="62"/>
    </location>
</feature>
<dbReference type="AlphaFoldDB" id="A0A238ZJC8"/>
<keyword evidence="3" id="KW-0238">DNA-binding</keyword>
<evidence type="ECO:0000256" key="1">
    <source>
        <dbReference type="SAM" id="Phobius"/>
    </source>
</evidence>
<protein>
    <submittedName>
        <fullName evidence="3">LytTr DNA-binding domain-containing protein</fullName>
    </submittedName>
</protein>
<name>A0A238ZJC8_9FLAO</name>
<feature type="transmembrane region" description="Helical" evidence="1">
    <location>
        <begin position="12"/>
        <end position="29"/>
    </location>
</feature>
<dbReference type="PROSITE" id="PS50930">
    <property type="entry name" value="HTH_LYTTR"/>
    <property type="match status" value="1"/>
</dbReference>
<dbReference type="PANTHER" id="PTHR37299:SF1">
    <property type="entry name" value="STAGE 0 SPORULATION PROTEIN A HOMOLOG"/>
    <property type="match status" value="1"/>
</dbReference>
<dbReference type="Proteomes" id="UP000198379">
    <property type="component" value="Unassembled WGS sequence"/>
</dbReference>
<dbReference type="Gene3D" id="2.40.50.1020">
    <property type="entry name" value="LytTr DNA-binding domain"/>
    <property type="match status" value="1"/>
</dbReference>
<evidence type="ECO:0000259" key="2">
    <source>
        <dbReference type="PROSITE" id="PS50930"/>
    </source>
</evidence>
<keyword evidence="1" id="KW-0472">Membrane</keyword>
<proteinExistence type="predicted"/>
<dbReference type="GO" id="GO:0000156">
    <property type="term" value="F:phosphorelay response regulator activity"/>
    <property type="evidence" value="ECO:0007669"/>
    <property type="project" value="InterPro"/>
</dbReference>
<dbReference type="PANTHER" id="PTHR37299">
    <property type="entry name" value="TRANSCRIPTIONAL REGULATOR-RELATED"/>
    <property type="match status" value="1"/>
</dbReference>
<dbReference type="RefSeq" id="WP_089371587.1">
    <property type="nucleotide sequence ID" value="NZ_BMEP01000001.1"/>
</dbReference>
<dbReference type="InterPro" id="IPR007492">
    <property type="entry name" value="LytTR_DNA-bd_dom"/>
</dbReference>
<dbReference type="SMART" id="SM00850">
    <property type="entry name" value="LytTR"/>
    <property type="match status" value="1"/>
</dbReference>
<keyword evidence="4" id="KW-1185">Reference proteome</keyword>
<dbReference type="InterPro" id="IPR046947">
    <property type="entry name" value="LytR-like"/>
</dbReference>
<accession>A0A238ZJC8</accession>
<dbReference type="OrthoDB" id="2962330at2"/>
<evidence type="ECO:0000313" key="3">
    <source>
        <dbReference type="EMBL" id="SNR83151.1"/>
    </source>
</evidence>
<dbReference type="GO" id="GO:0003677">
    <property type="term" value="F:DNA binding"/>
    <property type="evidence" value="ECO:0007669"/>
    <property type="project" value="UniProtKB-KW"/>
</dbReference>
<keyword evidence="1" id="KW-1133">Transmembrane helix</keyword>
<feature type="transmembrane region" description="Helical" evidence="1">
    <location>
        <begin position="114"/>
        <end position="132"/>
    </location>
</feature>
<feature type="transmembrane region" description="Helical" evidence="1">
    <location>
        <begin position="74"/>
        <end position="94"/>
    </location>
</feature>